<dbReference type="Gene3D" id="3.10.28.10">
    <property type="entry name" value="Homing endonucleases"/>
    <property type="match status" value="2"/>
</dbReference>
<dbReference type="AlphaFoldDB" id="Q8HQ87"/>
<dbReference type="SUPFAM" id="SSF55608">
    <property type="entry name" value="Homing endonucleases"/>
    <property type="match status" value="2"/>
</dbReference>
<dbReference type="GO" id="GO:0004519">
    <property type="term" value="F:endonuclease activity"/>
    <property type="evidence" value="ECO:0007669"/>
    <property type="project" value="InterPro"/>
</dbReference>
<sequence>MYQDKLSWFFVYLMSFTLTYHHSLLYSNNFLKHCSMRETPLSEVNTLNQMNKTSSFLDVKMSLTWGQSAWFYNNIKFIMPSETTRSAFNQTKLNNNLNKYSNNFISKNSYIKYYNKFDFEQWLIGIIDANGYFYINKEGSCNFYFKIIINKYNLPLLYFIKSRLGVGWIRLPNNNISYCTYQLKNPKHIIESILPILEKYPLLSSKYFYYIKFKNALLIYNDSTLTLNEKKSLISYFEIINLPVNFIAPIWNKVNYRVNSKDEALKVISKSWLIGYLESEGNFSIMSKGSDRKVHVFKIIKKMDSIILRSIALILDIKFYNKQTYIMVTTQNKGSILSLIHYLKNTMKGIKSLEYRIWSRSFLKTKQDNIQLSKIQKLMNNIPSIRLDKNLKIKKVFKNDI</sequence>
<reference evidence="3" key="1">
    <citation type="journal article" date="2000" name="Trends Biochem. Sci.">
        <title>A novel motif for identifying rps3 homologs in fungal mitochondrial genomes.</title>
        <authorList>
            <person name="Bullerwell C.E."/>
            <person name="Burger G."/>
            <person name="Lang B.F."/>
        </authorList>
    </citation>
    <scope>NUCLEOTIDE SEQUENCE</scope>
</reference>
<feature type="domain" description="Homing endonuclease LAGLIDADG" evidence="2">
    <location>
        <begin position="123"/>
        <end position="216"/>
    </location>
</feature>
<dbReference type="InterPro" id="IPR004860">
    <property type="entry name" value="LAGLIDADG_dom"/>
</dbReference>
<dbReference type="Pfam" id="PF00961">
    <property type="entry name" value="LAGLIDADG_1"/>
    <property type="match status" value="2"/>
</dbReference>
<keyword evidence="3" id="KW-0496">Mitochondrion</keyword>
<dbReference type="RefSeq" id="NP_700368.1">
    <property type="nucleotide sequence ID" value="NC_004312.1"/>
</dbReference>
<dbReference type="EMBL" id="AF275271">
    <property type="protein sequence ID" value="AAN31943.1"/>
    <property type="molecule type" value="Genomic_DNA"/>
</dbReference>
<dbReference type="PANTHER" id="PTHR36181">
    <property type="entry name" value="INTRON-ENCODED ENDONUCLEASE AI3-RELATED"/>
    <property type="match status" value="1"/>
</dbReference>
<evidence type="ECO:0000313" key="3">
    <source>
        <dbReference type="EMBL" id="AAN31943.1"/>
    </source>
</evidence>
<geneLocation type="mitochondrion" evidence="3"/>
<proteinExistence type="predicted"/>
<keyword evidence="1" id="KW-1133">Transmembrane helix</keyword>
<protein>
    <submittedName>
        <fullName evidence="3">ORF401</fullName>
    </submittedName>
</protein>
<feature type="transmembrane region" description="Helical" evidence="1">
    <location>
        <begin position="6"/>
        <end position="27"/>
    </location>
</feature>
<keyword evidence="1" id="KW-0472">Membrane</keyword>
<feature type="domain" description="Homing endonuclease LAGLIDADG" evidence="2">
    <location>
        <begin position="273"/>
        <end position="359"/>
    </location>
</feature>
<accession>Q8HQ87</accession>
<organism evidence="3">
    <name type="scientific">Schizosaccharomyces octosporus</name>
    <name type="common">Fission yeast</name>
    <name type="synonym">Octosporomyces octosporus</name>
    <dbReference type="NCBI Taxonomy" id="4899"/>
    <lineage>
        <taxon>Eukaryota</taxon>
        <taxon>Fungi</taxon>
        <taxon>Dikarya</taxon>
        <taxon>Ascomycota</taxon>
        <taxon>Taphrinomycotina</taxon>
        <taxon>Schizosaccharomycetes</taxon>
        <taxon>Schizosaccharomycetales</taxon>
        <taxon>Schizosaccharomycetaceae</taxon>
        <taxon>Schizosaccharomyces</taxon>
    </lineage>
</organism>
<dbReference type="PANTHER" id="PTHR36181:SF2">
    <property type="entry name" value="INTRON-ENCODED ENDONUCLEASE AI3-RELATED"/>
    <property type="match status" value="1"/>
</dbReference>
<dbReference type="GeneID" id="805304"/>
<dbReference type="InterPro" id="IPR027434">
    <property type="entry name" value="Homing_endonucl"/>
</dbReference>
<dbReference type="InterPro" id="IPR051289">
    <property type="entry name" value="LAGLIDADG_Endonuclease"/>
</dbReference>
<evidence type="ECO:0000256" key="1">
    <source>
        <dbReference type="SAM" id="Phobius"/>
    </source>
</evidence>
<dbReference type="GO" id="GO:0005739">
    <property type="term" value="C:mitochondrion"/>
    <property type="evidence" value="ECO:0007669"/>
    <property type="project" value="UniProtKB-ARBA"/>
</dbReference>
<evidence type="ECO:0000259" key="2">
    <source>
        <dbReference type="Pfam" id="PF00961"/>
    </source>
</evidence>
<reference evidence="3" key="2">
    <citation type="journal article" date="2003" name="Nucleic Acids Res.">
        <title>A comparison of three fission yeast mitochondrial genomes.</title>
        <authorList>
            <person name="Bullerwell C.E."/>
            <person name="Leigh J."/>
            <person name="Forget L."/>
            <person name="Lang B.F."/>
        </authorList>
    </citation>
    <scope>NUCLEOTIDE SEQUENCE</scope>
</reference>
<name>Q8HQ87_SCHOT</name>
<keyword evidence="1" id="KW-0812">Transmembrane</keyword>